<reference evidence="1 2" key="1">
    <citation type="journal article" date="2023" name="Genes (Basel)">
        <title>Chromosome-Level Genome Assembly and Circadian Gene Repertoire of the Patagonia Blennie Eleginops maclovinus-The Closest Ancestral Proxy of Antarctic Cryonotothenioids.</title>
        <authorList>
            <person name="Cheng C.C."/>
            <person name="Rivera-Colon A.G."/>
            <person name="Minhas B.F."/>
            <person name="Wilson L."/>
            <person name="Rayamajhi N."/>
            <person name="Vargas-Chacoff L."/>
            <person name="Catchen J.M."/>
        </authorList>
    </citation>
    <scope>NUCLEOTIDE SEQUENCE [LARGE SCALE GENOMIC DNA]</scope>
    <source>
        <strain evidence="1">JMC-PN-2008</strain>
    </source>
</reference>
<gene>
    <name evidence="1" type="ORF">PBY51_016276</name>
</gene>
<name>A0AAN7XMY7_ELEMC</name>
<evidence type="ECO:0000313" key="1">
    <source>
        <dbReference type="EMBL" id="KAK5865085.1"/>
    </source>
</evidence>
<protein>
    <submittedName>
        <fullName evidence="1">Uncharacterized protein</fullName>
    </submittedName>
</protein>
<proteinExistence type="predicted"/>
<dbReference type="EMBL" id="JAUZQC010000010">
    <property type="protein sequence ID" value="KAK5865085.1"/>
    <property type="molecule type" value="Genomic_DNA"/>
</dbReference>
<dbReference type="AlphaFoldDB" id="A0AAN7XMY7"/>
<comment type="caution">
    <text evidence="1">The sequence shown here is derived from an EMBL/GenBank/DDBJ whole genome shotgun (WGS) entry which is preliminary data.</text>
</comment>
<reference evidence="1 2" key="2">
    <citation type="journal article" date="2023" name="Mol. Biol. Evol.">
        <title>Genomics of Secondarily Temperate Adaptation in the Only Non-Antarctic Icefish.</title>
        <authorList>
            <person name="Rivera-Colon A.G."/>
            <person name="Rayamajhi N."/>
            <person name="Minhas B.F."/>
            <person name="Madrigal G."/>
            <person name="Bilyk K.T."/>
            <person name="Yoon V."/>
            <person name="Hune M."/>
            <person name="Gregory S."/>
            <person name="Cheng C.H.C."/>
            <person name="Catchen J.M."/>
        </authorList>
    </citation>
    <scope>NUCLEOTIDE SEQUENCE [LARGE SCALE GENOMIC DNA]</scope>
    <source>
        <strain evidence="1">JMC-PN-2008</strain>
    </source>
</reference>
<organism evidence="1 2">
    <name type="scientific">Eleginops maclovinus</name>
    <name type="common">Patagonian blennie</name>
    <name type="synonym">Eleginus maclovinus</name>
    <dbReference type="NCBI Taxonomy" id="56733"/>
    <lineage>
        <taxon>Eukaryota</taxon>
        <taxon>Metazoa</taxon>
        <taxon>Chordata</taxon>
        <taxon>Craniata</taxon>
        <taxon>Vertebrata</taxon>
        <taxon>Euteleostomi</taxon>
        <taxon>Actinopterygii</taxon>
        <taxon>Neopterygii</taxon>
        <taxon>Teleostei</taxon>
        <taxon>Neoteleostei</taxon>
        <taxon>Acanthomorphata</taxon>
        <taxon>Eupercaria</taxon>
        <taxon>Perciformes</taxon>
        <taxon>Notothenioidei</taxon>
        <taxon>Eleginopidae</taxon>
        <taxon>Eleginops</taxon>
    </lineage>
</organism>
<evidence type="ECO:0000313" key="2">
    <source>
        <dbReference type="Proteomes" id="UP001346869"/>
    </source>
</evidence>
<dbReference type="Proteomes" id="UP001346869">
    <property type="component" value="Unassembled WGS sequence"/>
</dbReference>
<keyword evidence="2" id="KW-1185">Reference proteome</keyword>
<sequence>MVAPWMLLRAALAHRPTLTFRACPLARRASGLKRSNGRLAVCAQLPFVAPSFPVSSVPYNDRHRGMDCSV</sequence>
<accession>A0AAN7XMY7</accession>